<proteinExistence type="predicted"/>
<evidence type="ECO:0000313" key="2">
    <source>
        <dbReference type="EMBL" id="BBN07247.1"/>
    </source>
</evidence>
<dbReference type="Proteomes" id="UP001162541">
    <property type="component" value="Chromosome 4"/>
</dbReference>
<feature type="compositionally biased region" description="Basic and acidic residues" evidence="1">
    <location>
        <begin position="265"/>
        <end position="276"/>
    </location>
</feature>
<organism evidence="3 4">
    <name type="scientific">Marchantia polymorpha subsp. ruderalis</name>
    <dbReference type="NCBI Taxonomy" id="1480154"/>
    <lineage>
        <taxon>Eukaryota</taxon>
        <taxon>Viridiplantae</taxon>
        <taxon>Streptophyta</taxon>
        <taxon>Embryophyta</taxon>
        <taxon>Marchantiophyta</taxon>
        <taxon>Marchantiopsida</taxon>
        <taxon>Marchantiidae</taxon>
        <taxon>Marchantiales</taxon>
        <taxon>Marchantiaceae</taxon>
        <taxon>Marchantia</taxon>
    </lineage>
</organism>
<dbReference type="EMBL" id="LVLJ01001947">
    <property type="protein sequence ID" value="OAE27237.1"/>
    <property type="molecule type" value="Genomic_DNA"/>
</dbReference>
<dbReference type="PANTHER" id="PTHR35698">
    <property type="entry name" value="DNA-BINDING PROTEIN RHL1"/>
    <property type="match status" value="1"/>
</dbReference>
<sequence>MVKAKKDEGAVSAEEQLLALESKRLKELAVSRGLLARSKANAPAPLVPTKTIRKCNGKDIVKKGNRKTKYLFAFPGLVAPVSGGKFGDLTHLDSRNPILYVDFPHGRLKLFGTIVYPKNKYLTMHFVPGRGDIVCEDYFESLVVFPESWWIGTKEENPEELRLPFPSDLQQVKHADFDFNAGAGRVDETSTNRVVKADSTKNDPSSPVLQFAVDNLDEPGLPEVTANEKPVSVRQSARNSGKKTRYALSSSDNSEEGSEGASESSDYKRSTRDHGAKKTIVAEEIVETLFESTSAEQLSSAKAPRAVLKQGTLTGYLSKKTEVVHITDSPDLSQKRRQGQKKTTPVTRKRRQSITEISSDSNEEDMSTPTDDSD</sequence>
<name>A0A176W2G0_MARPO</name>
<accession>A0A176W2G0</accession>
<dbReference type="AlphaFoldDB" id="A0A176W2G0"/>
<evidence type="ECO:0000256" key="1">
    <source>
        <dbReference type="SAM" id="MobiDB-lite"/>
    </source>
</evidence>
<protein>
    <recommendedName>
        <fullName evidence="6">DNA-binding protein RHL1</fullName>
    </recommendedName>
</protein>
<reference evidence="5" key="3">
    <citation type="journal article" date="2020" name="Curr. Biol.">
        <title>Chromatin organization in early land plants reveals an ancestral association between H3K27me3, transposons, and constitutive heterochromatin.</title>
        <authorList>
            <person name="Montgomery S.A."/>
            <person name="Tanizawa Y."/>
            <person name="Galik B."/>
            <person name="Wang N."/>
            <person name="Ito T."/>
            <person name="Mochizuki T."/>
            <person name="Akimcheva S."/>
            <person name="Bowman J.L."/>
            <person name="Cognat V."/>
            <person name="Marechal-Drouard L."/>
            <person name="Ekker H."/>
            <person name="Hong S.F."/>
            <person name="Kohchi T."/>
            <person name="Lin S.S."/>
            <person name="Liu L.D."/>
            <person name="Nakamura Y."/>
            <person name="Valeeva L.R."/>
            <person name="Shakirov E.V."/>
            <person name="Shippen D.E."/>
            <person name="Wei W.L."/>
            <person name="Yagura M."/>
            <person name="Yamaoka S."/>
            <person name="Yamato K.T."/>
            <person name="Liu C."/>
            <person name="Berger F."/>
        </authorList>
    </citation>
    <scope>NUCLEOTIDE SEQUENCE [LARGE SCALE GENOMIC DNA]</scope>
    <source>
        <strain evidence="5">Tak-1</strain>
    </source>
</reference>
<feature type="region of interest" description="Disordered" evidence="1">
    <location>
        <begin position="216"/>
        <end position="276"/>
    </location>
</feature>
<evidence type="ECO:0008006" key="6">
    <source>
        <dbReference type="Google" id="ProtNLM"/>
    </source>
</evidence>
<dbReference type="Proteomes" id="UP000077202">
    <property type="component" value="Unassembled WGS sequence"/>
</dbReference>
<reference evidence="2" key="2">
    <citation type="journal article" date="2019" name="Curr. Biol.">
        <title>Chromatin organization in early land plants reveals an ancestral association between H3K27me3, transposons, and constitutive heterochromatin.</title>
        <authorList>
            <person name="Montgomery S.A."/>
            <person name="Tanizawa Y."/>
            <person name="Galik B."/>
            <person name="Wang N."/>
            <person name="Ito T."/>
            <person name="Mochizuki T."/>
            <person name="Akimcheva S."/>
            <person name="Bowman J."/>
            <person name="Cognat V."/>
            <person name="Drouard L."/>
            <person name="Ekker H."/>
            <person name="Houng S."/>
            <person name="Kohchi T."/>
            <person name="Lin S."/>
            <person name="Liu L.D."/>
            <person name="Nakamura Y."/>
            <person name="Valeeva L.R."/>
            <person name="Shakirov E.V."/>
            <person name="Shippen D.E."/>
            <person name="Wei W."/>
            <person name="Yagura M."/>
            <person name="Yamaoka S."/>
            <person name="Yamato K.T."/>
            <person name="Liu C."/>
            <person name="Berger F."/>
        </authorList>
    </citation>
    <scope>NUCLEOTIDE SEQUENCE [LARGE SCALE GENOMIC DNA]</scope>
    <source>
        <strain evidence="2">Tak-1</strain>
    </source>
</reference>
<reference evidence="3 4" key="1">
    <citation type="submission" date="2016-03" db="EMBL/GenBank/DDBJ databases">
        <title>Mechanisms controlling the formation of the plant cell surface in tip-growing cells are functionally conserved among land plants.</title>
        <authorList>
            <person name="Honkanen S."/>
            <person name="Jones V.A."/>
            <person name="Morieri G."/>
            <person name="Champion C."/>
            <person name="Hetherington A.J."/>
            <person name="Kelly S."/>
            <person name="Saint-Marcoux D."/>
            <person name="Proust H."/>
            <person name="Prescott H."/>
            <person name="Dolan L."/>
        </authorList>
    </citation>
    <scope>NUCLEOTIDE SEQUENCE [LARGE SCALE GENOMIC DNA]</scope>
    <source>
        <strain evidence="4">cv. Tak-1 and cv. Tak-2</strain>
        <tissue evidence="3">Whole gametophyte</tissue>
    </source>
</reference>
<dbReference type="EMBL" id="AP019869">
    <property type="protein sequence ID" value="BBN07247.1"/>
    <property type="molecule type" value="Genomic_DNA"/>
</dbReference>
<dbReference type="GO" id="GO:0003677">
    <property type="term" value="F:DNA binding"/>
    <property type="evidence" value="ECO:0007669"/>
    <property type="project" value="InterPro"/>
</dbReference>
<gene>
    <name evidence="3" type="ORF">AXG93_473s1080</name>
    <name evidence="2" type="ORF">Mp_4g02250</name>
</gene>
<dbReference type="GO" id="GO:0042023">
    <property type="term" value="P:DNA endoreduplication"/>
    <property type="evidence" value="ECO:0007669"/>
    <property type="project" value="InterPro"/>
</dbReference>
<evidence type="ECO:0000313" key="5">
    <source>
        <dbReference type="Proteomes" id="UP001162541"/>
    </source>
</evidence>
<dbReference type="InterPro" id="IPR038859">
    <property type="entry name" value="RHL1"/>
</dbReference>
<feature type="region of interest" description="Disordered" evidence="1">
    <location>
        <begin position="322"/>
        <end position="374"/>
    </location>
</feature>
<dbReference type="PANTHER" id="PTHR35698:SF2">
    <property type="entry name" value="DNA-BINDING PROTEIN RHL1"/>
    <property type="match status" value="1"/>
</dbReference>
<keyword evidence="4" id="KW-1185">Reference proteome</keyword>
<evidence type="ECO:0000313" key="4">
    <source>
        <dbReference type="Proteomes" id="UP000077202"/>
    </source>
</evidence>
<feature type="compositionally biased region" description="Acidic residues" evidence="1">
    <location>
        <begin position="361"/>
        <end position="374"/>
    </location>
</feature>
<evidence type="ECO:0000313" key="3">
    <source>
        <dbReference type="EMBL" id="OAE27237.1"/>
    </source>
</evidence>